<feature type="signal peptide" evidence="1">
    <location>
        <begin position="1"/>
        <end position="32"/>
    </location>
</feature>
<evidence type="ECO:0000313" key="3">
    <source>
        <dbReference type="Proteomes" id="UP001497516"/>
    </source>
</evidence>
<organism evidence="2 3">
    <name type="scientific">Linum trigynum</name>
    <dbReference type="NCBI Taxonomy" id="586398"/>
    <lineage>
        <taxon>Eukaryota</taxon>
        <taxon>Viridiplantae</taxon>
        <taxon>Streptophyta</taxon>
        <taxon>Embryophyta</taxon>
        <taxon>Tracheophyta</taxon>
        <taxon>Spermatophyta</taxon>
        <taxon>Magnoliopsida</taxon>
        <taxon>eudicotyledons</taxon>
        <taxon>Gunneridae</taxon>
        <taxon>Pentapetalae</taxon>
        <taxon>rosids</taxon>
        <taxon>fabids</taxon>
        <taxon>Malpighiales</taxon>
        <taxon>Linaceae</taxon>
        <taxon>Linum</taxon>
    </lineage>
</organism>
<gene>
    <name evidence="2" type="ORF">LTRI10_LOCUS11337</name>
</gene>
<reference evidence="2 3" key="1">
    <citation type="submission" date="2024-04" db="EMBL/GenBank/DDBJ databases">
        <authorList>
            <person name="Fracassetti M."/>
        </authorList>
    </citation>
    <scope>NUCLEOTIDE SEQUENCE [LARGE SCALE GENOMIC DNA]</scope>
</reference>
<evidence type="ECO:0000313" key="2">
    <source>
        <dbReference type="EMBL" id="CAL1367929.1"/>
    </source>
</evidence>
<sequence>MAMMMIMPPNTITKLAILLPSILCMLLQPASSESARTITAPTIATNDSNLIYHGQINISNRSGTLLPAVAGRRRQPRATSSSSNNNNVSVQTDCVEVGGSCTYENCLQLYPNGCDDAYYMNCDCDIDVCSCFVA</sequence>
<proteinExistence type="predicted"/>
<dbReference type="EMBL" id="OZ034815">
    <property type="protein sequence ID" value="CAL1367929.1"/>
    <property type="molecule type" value="Genomic_DNA"/>
</dbReference>
<dbReference type="Proteomes" id="UP001497516">
    <property type="component" value="Chromosome 2"/>
</dbReference>
<feature type="chain" id="PRO_5043629033" evidence="1">
    <location>
        <begin position="33"/>
        <end position="134"/>
    </location>
</feature>
<protein>
    <submittedName>
        <fullName evidence="2">Uncharacterized protein</fullName>
    </submittedName>
</protein>
<keyword evidence="1" id="KW-0732">Signal</keyword>
<name>A0AAV2D5H5_9ROSI</name>
<accession>A0AAV2D5H5</accession>
<dbReference type="AlphaFoldDB" id="A0AAV2D5H5"/>
<evidence type="ECO:0000256" key="1">
    <source>
        <dbReference type="SAM" id="SignalP"/>
    </source>
</evidence>
<keyword evidence="3" id="KW-1185">Reference proteome</keyword>